<gene>
    <name evidence="5" type="ORF">EGT74_16550</name>
</gene>
<dbReference type="InterPro" id="IPR015914">
    <property type="entry name" value="PAPs_N"/>
</dbReference>
<evidence type="ECO:0000256" key="1">
    <source>
        <dbReference type="ARBA" id="ARBA00022729"/>
    </source>
</evidence>
<dbReference type="AlphaFoldDB" id="A0A3N4PM52"/>
<protein>
    <submittedName>
        <fullName evidence="5">Metallophosphoesterase family protein</fullName>
    </submittedName>
</protein>
<dbReference type="GO" id="GO:0003993">
    <property type="term" value="F:acid phosphatase activity"/>
    <property type="evidence" value="ECO:0007669"/>
    <property type="project" value="InterPro"/>
</dbReference>
<keyword evidence="1 2" id="KW-0732">Signal</keyword>
<evidence type="ECO:0000259" key="4">
    <source>
        <dbReference type="Pfam" id="PF16656"/>
    </source>
</evidence>
<dbReference type="InterPro" id="IPR008963">
    <property type="entry name" value="Purple_acid_Pase-like_N"/>
</dbReference>
<evidence type="ECO:0000259" key="3">
    <source>
        <dbReference type="Pfam" id="PF00149"/>
    </source>
</evidence>
<feature type="domain" description="Purple acid phosphatase N-terminal" evidence="4">
    <location>
        <begin position="29"/>
        <end position="125"/>
    </location>
</feature>
<comment type="caution">
    <text evidence="5">The sequence shown here is derived from an EMBL/GenBank/DDBJ whole genome shotgun (WGS) entry which is preliminary data.</text>
</comment>
<evidence type="ECO:0000313" key="5">
    <source>
        <dbReference type="EMBL" id="RPE08648.1"/>
    </source>
</evidence>
<dbReference type="PANTHER" id="PTHR45867:SF3">
    <property type="entry name" value="ACID PHOSPHATASE TYPE 7"/>
    <property type="match status" value="1"/>
</dbReference>
<dbReference type="OrthoDB" id="9809781at2"/>
<feature type="chain" id="PRO_5018109745" evidence="2">
    <location>
        <begin position="25"/>
        <end position="413"/>
    </location>
</feature>
<dbReference type="PANTHER" id="PTHR45867">
    <property type="entry name" value="PURPLE ACID PHOSPHATASE"/>
    <property type="match status" value="1"/>
</dbReference>
<dbReference type="Pfam" id="PF16656">
    <property type="entry name" value="Pur_ac_phosph_N"/>
    <property type="match status" value="1"/>
</dbReference>
<dbReference type="Proteomes" id="UP000278351">
    <property type="component" value="Unassembled WGS sequence"/>
</dbReference>
<evidence type="ECO:0000256" key="2">
    <source>
        <dbReference type="SAM" id="SignalP"/>
    </source>
</evidence>
<dbReference type="Pfam" id="PF00149">
    <property type="entry name" value="Metallophos"/>
    <property type="match status" value="1"/>
</dbReference>
<dbReference type="Gene3D" id="3.60.21.10">
    <property type="match status" value="1"/>
</dbReference>
<reference evidence="5 6" key="1">
    <citation type="submission" date="2018-11" db="EMBL/GenBank/DDBJ databases">
        <title>Chitinophaga lutea sp.nov., isolate from arsenic contaminated soil.</title>
        <authorList>
            <person name="Zong Y."/>
        </authorList>
    </citation>
    <scope>NUCLEOTIDE SEQUENCE [LARGE SCALE GENOMIC DNA]</scope>
    <source>
        <strain evidence="5 6">ZY74</strain>
    </source>
</reference>
<keyword evidence="6" id="KW-1185">Reference proteome</keyword>
<sequence>MMKSVVRKAFSLMALAGWMHAASAQTSRPDRIVLNVTENMATSAAATWRTATGVTESFAEIMPADADPRTTSKAVRSKAVTTPLLSDTLSVHYHSAVFHGLQPNTLYAYRVGQGDNWSEWFQFRTAAATPQPFTFIYLGDAQANLFSLWSRTIRKAYEMAPDARLILHAGDLVNRGNRNAEWQEWFEAGGYIHSTVPGLMSPGNHEYYYTPADSGMVSAFWRPQFTLPENGPEGLEETCYYTDVQGVRFISLNSQEIEINKNLMARQRVWLEKVLKDNPNQWTCIVFHHPVLSTKSTRDNKMVRENFKPLFDTYKVDLVMQGHDHTYARGLVDGTMYVVSVSGPKMYPLDPQPWMQRTGSYTQLFQLVHVNGGKLRFESYTTTGQLFDAFELQKKKGARNTFTSKAPAGTVGR</sequence>
<dbReference type="Gene3D" id="2.60.40.380">
    <property type="entry name" value="Purple acid phosphatase-like, N-terminal"/>
    <property type="match status" value="1"/>
</dbReference>
<dbReference type="InterPro" id="IPR004843">
    <property type="entry name" value="Calcineurin-like_PHP"/>
</dbReference>
<feature type="domain" description="Calcineurin-like phosphoesterase" evidence="3">
    <location>
        <begin position="154"/>
        <end position="327"/>
    </location>
</feature>
<organism evidence="5 6">
    <name type="scientific">Chitinophaga lutea</name>
    <dbReference type="NCBI Taxonomy" id="2488634"/>
    <lineage>
        <taxon>Bacteria</taxon>
        <taxon>Pseudomonadati</taxon>
        <taxon>Bacteroidota</taxon>
        <taxon>Chitinophagia</taxon>
        <taxon>Chitinophagales</taxon>
        <taxon>Chitinophagaceae</taxon>
        <taxon>Chitinophaga</taxon>
    </lineage>
</organism>
<dbReference type="InterPro" id="IPR029052">
    <property type="entry name" value="Metallo-depent_PP-like"/>
</dbReference>
<name>A0A3N4PM52_9BACT</name>
<dbReference type="GO" id="GO:0046872">
    <property type="term" value="F:metal ion binding"/>
    <property type="evidence" value="ECO:0007669"/>
    <property type="project" value="InterPro"/>
</dbReference>
<dbReference type="RefSeq" id="WP_123847647.1">
    <property type="nucleotide sequence ID" value="NZ_RPDH01000002.1"/>
</dbReference>
<proteinExistence type="predicted"/>
<dbReference type="SUPFAM" id="SSF56300">
    <property type="entry name" value="Metallo-dependent phosphatases"/>
    <property type="match status" value="1"/>
</dbReference>
<feature type="signal peptide" evidence="2">
    <location>
        <begin position="1"/>
        <end position="24"/>
    </location>
</feature>
<dbReference type="EMBL" id="RPDH01000002">
    <property type="protein sequence ID" value="RPE08648.1"/>
    <property type="molecule type" value="Genomic_DNA"/>
</dbReference>
<evidence type="ECO:0000313" key="6">
    <source>
        <dbReference type="Proteomes" id="UP000278351"/>
    </source>
</evidence>
<dbReference type="SUPFAM" id="SSF49363">
    <property type="entry name" value="Purple acid phosphatase, N-terminal domain"/>
    <property type="match status" value="1"/>
</dbReference>
<accession>A0A3N4PM52</accession>